<keyword evidence="1" id="KW-0614">Plasmid</keyword>
<protein>
    <submittedName>
        <fullName evidence="1">Uncharacterized protein</fullName>
    </submittedName>
</protein>
<gene>
    <name evidence="1" type="ordered locus">Rmet_5450</name>
</gene>
<evidence type="ECO:0000313" key="2">
    <source>
        <dbReference type="Proteomes" id="UP000002429"/>
    </source>
</evidence>
<keyword evidence="2" id="KW-1185">Reference proteome</keyword>
<dbReference type="KEGG" id="rme:Rmet_5450"/>
<organism evidence="1 2">
    <name type="scientific">Cupriavidus metallidurans (strain ATCC 43123 / DSM 2839 / NBRC 102507 / CH34)</name>
    <name type="common">Ralstonia metallidurans</name>
    <dbReference type="NCBI Taxonomy" id="266264"/>
    <lineage>
        <taxon>Bacteria</taxon>
        <taxon>Pseudomonadati</taxon>
        <taxon>Pseudomonadota</taxon>
        <taxon>Betaproteobacteria</taxon>
        <taxon>Burkholderiales</taxon>
        <taxon>Burkholderiaceae</taxon>
        <taxon>Cupriavidus</taxon>
    </lineage>
</organism>
<evidence type="ECO:0000313" key="1">
    <source>
        <dbReference type="EMBL" id="ABF12309.1"/>
    </source>
</evidence>
<dbReference type="Proteomes" id="UP000002429">
    <property type="component" value="Plasmid megaplasmid"/>
</dbReference>
<sequence length="96" mass="10704">MFALPLLRWICTMTKTASTDPVAQSLLAWVTAVKHGLPPRDVSTSRLDGMRLEDLVLRLLDLDIEQAARLDVLADSGSPIERSPIRFYETLQQATP</sequence>
<dbReference type="EMBL" id="CP000353">
    <property type="protein sequence ID" value="ABF12309.1"/>
    <property type="molecule type" value="Genomic_DNA"/>
</dbReference>
<dbReference type="HOGENOM" id="CLU_2357668_0_0_4"/>
<proteinExistence type="predicted"/>
<reference evidence="2" key="1">
    <citation type="journal article" date="2010" name="PLoS ONE">
        <title>The complete genome sequence of Cupriavidus metallidurans strain CH34, a master survivalist in harsh and anthropogenic environments.</title>
        <authorList>
            <person name="Janssen P.J."/>
            <person name="Van Houdt R."/>
            <person name="Moors H."/>
            <person name="Monsieurs P."/>
            <person name="Morin N."/>
            <person name="Michaux A."/>
            <person name="Benotmane M.A."/>
            <person name="Leys N."/>
            <person name="Vallaeys T."/>
            <person name="Lapidus A."/>
            <person name="Monchy S."/>
            <person name="Medigue C."/>
            <person name="Taghavi S."/>
            <person name="McCorkle S."/>
            <person name="Dunn J."/>
            <person name="van der Lelie D."/>
            <person name="Mergeay M."/>
        </authorList>
    </citation>
    <scope>NUCLEOTIDE SEQUENCE [LARGE SCALE GENOMIC DNA]</scope>
    <source>
        <strain evidence="2">ATCC 43123 / DSM 2839 / NBRC 102507 / CH34</strain>
    </source>
</reference>
<accession>Q1LC17</accession>
<name>Q1LC17_CUPMC</name>
<dbReference type="AlphaFoldDB" id="Q1LC17"/>
<geneLocation type="plasmid" evidence="1 2">
    <name>megaplasmid</name>
</geneLocation>